<name>A0A810L981_9ACTN</name>
<dbReference type="SMART" id="SM00347">
    <property type="entry name" value="HTH_MARR"/>
    <property type="match status" value="1"/>
</dbReference>
<dbReference type="AlphaFoldDB" id="A0A810L981"/>
<dbReference type="RefSeq" id="WP_030443875.1">
    <property type="nucleotide sequence ID" value="NZ_AP023354.1"/>
</dbReference>
<dbReference type="Gene3D" id="1.10.10.10">
    <property type="entry name" value="Winged helix-like DNA-binding domain superfamily/Winged helix DNA-binding domain"/>
    <property type="match status" value="1"/>
</dbReference>
<dbReference type="Proteomes" id="UP000680750">
    <property type="component" value="Chromosome"/>
</dbReference>
<evidence type="ECO:0000313" key="3">
    <source>
        <dbReference type="Proteomes" id="UP000680750"/>
    </source>
</evidence>
<reference evidence="2" key="1">
    <citation type="submission" date="2020-08" db="EMBL/GenBank/DDBJ databases">
        <title>Whole genome shotgun sequence of Actinocatenispora sera NBRC 101916.</title>
        <authorList>
            <person name="Komaki H."/>
            <person name="Tamura T."/>
        </authorList>
    </citation>
    <scope>NUCLEOTIDE SEQUENCE</scope>
    <source>
        <strain evidence="2">NBRC 101916</strain>
    </source>
</reference>
<dbReference type="InterPro" id="IPR039422">
    <property type="entry name" value="MarR/SlyA-like"/>
</dbReference>
<dbReference type="EMBL" id="AP023354">
    <property type="protein sequence ID" value="BCJ31843.1"/>
    <property type="molecule type" value="Genomic_DNA"/>
</dbReference>
<sequence>MTRWLTDDEQRTWRAFGPVLRLLVDRLDRDLRSAAGMPITYYELLVMLSEAPDRTLRMSELAQHTNSSPSRISHAVGKLEEAGWVRREHCAGDRRGWLAVLTPRGLAALKAAAPTHVASVRAHLVDVLTPAQVRQLGEISEALLAHLGPDSPETPD</sequence>
<dbReference type="InterPro" id="IPR036390">
    <property type="entry name" value="WH_DNA-bd_sf"/>
</dbReference>
<dbReference type="OrthoDB" id="5432081at2"/>
<dbReference type="InterPro" id="IPR036388">
    <property type="entry name" value="WH-like_DNA-bd_sf"/>
</dbReference>
<dbReference type="KEGG" id="aser:Asera_59510"/>
<evidence type="ECO:0000259" key="1">
    <source>
        <dbReference type="PROSITE" id="PS50995"/>
    </source>
</evidence>
<proteinExistence type="predicted"/>
<dbReference type="PANTHER" id="PTHR33164">
    <property type="entry name" value="TRANSCRIPTIONAL REGULATOR, MARR FAMILY"/>
    <property type="match status" value="1"/>
</dbReference>
<protein>
    <submittedName>
        <fullName evidence="2">MarR family transcriptional regulator</fullName>
    </submittedName>
</protein>
<accession>A0A810L981</accession>
<dbReference type="Pfam" id="PF12802">
    <property type="entry name" value="MarR_2"/>
    <property type="match status" value="1"/>
</dbReference>
<evidence type="ECO:0000313" key="2">
    <source>
        <dbReference type="EMBL" id="BCJ31843.1"/>
    </source>
</evidence>
<dbReference type="SUPFAM" id="SSF46785">
    <property type="entry name" value="Winged helix' DNA-binding domain"/>
    <property type="match status" value="1"/>
</dbReference>
<dbReference type="GO" id="GO:0003700">
    <property type="term" value="F:DNA-binding transcription factor activity"/>
    <property type="evidence" value="ECO:0007669"/>
    <property type="project" value="InterPro"/>
</dbReference>
<dbReference type="PANTHER" id="PTHR33164:SF99">
    <property type="entry name" value="MARR FAMILY REGULATORY PROTEIN"/>
    <property type="match status" value="1"/>
</dbReference>
<dbReference type="GO" id="GO:0006950">
    <property type="term" value="P:response to stress"/>
    <property type="evidence" value="ECO:0007669"/>
    <property type="project" value="TreeGrafter"/>
</dbReference>
<organism evidence="2 3">
    <name type="scientific">Actinocatenispora sera</name>
    <dbReference type="NCBI Taxonomy" id="390989"/>
    <lineage>
        <taxon>Bacteria</taxon>
        <taxon>Bacillati</taxon>
        <taxon>Actinomycetota</taxon>
        <taxon>Actinomycetes</taxon>
        <taxon>Micromonosporales</taxon>
        <taxon>Micromonosporaceae</taxon>
        <taxon>Actinocatenispora</taxon>
    </lineage>
</organism>
<keyword evidence="3" id="KW-1185">Reference proteome</keyword>
<dbReference type="InterPro" id="IPR000835">
    <property type="entry name" value="HTH_MarR-typ"/>
</dbReference>
<dbReference type="PROSITE" id="PS50995">
    <property type="entry name" value="HTH_MARR_2"/>
    <property type="match status" value="1"/>
</dbReference>
<gene>
    <name evidence="2" type="ORF">Asera_59510</name>
</gene>
<feature type="domain" description="HTH marR-type" evidence="1">
    <location>
        <begin position="1"/>
        <end position="145"/>
    </location>
</feature>